<keyword evidence="1" id="KW-1133">Transmembrane helix</keyword>
<sequence length="68" mass="7897">MNGEQSIIAVKLQFWLVSHGFSNKSGVTERLIWCTSFQRWDGSSLSLIVFMNLLCVISYYKEKLMSFK</sequence>
<keyword evidence="2" id="KW-1185">Reference proteome</keyword>
<keyword evidence="1" id="KW-0812">Transmembrane</keyword>
<accession>A0A915L7X6</accession>
<dbReference type="Proteomes" id="UP000887565">
    <property type="component" value="Unplaced"/>
</dbReference>
<feature type="transmembrane region" description="Helical" evidence="1">
    <location>
        <begin position="43"/>
        <end position="60"/>
    </location>
</feature>
<name>A0A915L7X6_ROMCU</name>
<protein>
    <submittedName>
        <fullName evidence="3">Ovule protein</fullName>
    </submittedName>
</protein>
<keyword evidence="1" id="KW-0472">Membrane</keyword>
<proteinExistence type="predicted"/>
<organism evidence="2 3">
    <name type="scientific">Romanomermis culicivorax</name>
    <name type="common">Nematode worm</name>
    <dbReference type="NCBI Taxonomy" id="13658"/>
    <lineage>
        <taxon>Eukaryota</taxon>
        <taxon>Metazoa</taxon>
        <taxon>Ecdysozoa</taxon>
        <taxon>Nematoda</taxon>
        <taxon>Enoplea</taxon>
        <taxon>Dorylaimia</taxon>
        <taxon>Mermithida</taxon>
        <taxon>Mermithoidea</taxon>
        <taxon>Mermithidae</taxon>
        <taxon>Romanomermis</taxon>
    </lineage>
</organism>
<reference evidence="3" key="1">
    <citation type="submission" date="2022-11" db="UniProtKB">
        <authorList>
            <consortium name="WormBaseParasite"/>
        </authorList>
    </citation>
    <scope>IDENTIFICATION</scope>
</reference>
<evidence type="ECO:0000313" key="2">
    <source>
        <dbReference type="Proteomes" id="UP000887565"/>
    </source>
</evidence>
<dbReference type="AlphaFoldDB" id="A0A915L7X6"/>
<evidence type="ECO:0000256" key="1">
    <source>
        <dbReference type="SAM" id="Phobius"/>
    </source>
</evidence>
<dbReference type="WBParaSite" id="nRc.2.0.1.t47139-RA">
    <property type="protein sequence ID" value="nRc.2.0.1.t47139-RA"/>
    <property type="gene ID" value="nRc.2.0.1.g47139"/>
</dbReference>
<evidence type="ECO:0000313" key="3">
    <source>
        <dbReference type="WBParaSite" id="nRc.2.0.1.t47139-RA"/>
    </source>
</evidence>